<protein>
    <submittedName>
        <fullName evidence="2">Uncharacterized protein</fullName>
    </submittedName>
</protein>
<evidence type="ECO:0000313" key="3">
    <source>
        <dbReference type="Proteomes" id="UP000007800"/>
    </source>
</evidence>
<dbReference type="Proteomes" id="UP000007800">
    <property type="component" value="Unassembled WGS sequence"/>
</dbReference>
<keyword evidence="3" id="KW-1185">Reference proteome</keyword>
<evidence type="ECO:0000256" key="1">
    <source>
        <dbReference type="SAM" id="Coils"/>
    </source>
</evidence>
<dbReference type="OrthoDB" id="10551175at2759"/>
<accession>C5KKJ0</accession>
<feature type="coiled-coil region" evidence="1">
    <location>
        <begin position="17"/>
        <end position="47"/>
    </location>
</feature>
<reference evidence="2 3" key="1">
    <citation type="submission" date="2008-07" db="EMBL/GenBank/DDBJ databases">
        <authorList>
            <person name="El-Sayed N."/>
            <person name="Caler E."/>
            <person name="Inman J."/>
            <person name="Amedeo P."/>
            <person name="Hass B."/>
            <person name="Wortman J."/>
        </authorList>
    </citation>
    <scope>NUCLEOTIDE SEQUENCE [LARGE SCALE GENOMIC DNA]</scope>
    <source>
        <strain evidence="3">ATCC 50983 / TXsc</strain>
    </source>
</reference>
<dbReference type="RefSeq" id="XP_002783306.1">
    <property type="nucleotide sequence ID" value="XM_002783260.1"/>
</dbReference>
<dbReference type="EMBL" id="GG673688">
    <property type="protein sequence ID" value="EER15102.1"/>
    <property type="molecule type" value="Genomic_DNA"/>
</dbReference>
<dbReference type="GeneID" id="9061985"/>
<dbReference type="AlphaFoldDB" id="C5KKJ0"/>
<organism evidence="3">
    <name type="scientific">Perkinsus marinus (strain ATCC 50983 / TXsc)</name>
    <dbReference type="NCBI Taxonomy" id="423536"/>
    <lineage>
        <taxon>Eukaryota</taxon>
        <taxon>Sar</taxon>
        <taxon>Alveolata</taxon>
        <taxon>Perkinsozoa</taxon>
        <taxon>Perkinsea</taxon>
        <taxon>Perkinsida</taxon>
        <taxon>Perkinsidae</taxon>
        <taxon>Perkinsus</taxon>
    </lineage>
</organism>
<evidence type="ECO:0000313" key="2">
    <source>
        <dbReference type="EMBL" id="EER15102.1"/>
    </source>
</evidence>
<sequence>MSYAMDAQLSSASVAELVAWRAEKDRLHEERVKAERKRAEKERLARSVYNDRVARWATLDAQIAESFAGVDVGAFHRDAQLYGECDWTHVPLIGGEEAMEAQQAVFDSEAKARADLLATDFDEVLESRAHAEGDSVALNWRKCARKFQHV</sequence>
<name>C5KKJ0_PERM5</name>
<gene>
    <name evidence="2" type="ORF">Pmar_PMAR023428</name>
</gene>
<dbReference type="InParanoid" id="C5KKJ0"/>
<proteinExistence type="predicted"/>
<keyword evidence="1" id="KW-0175">Coiled coil</keyword>